<keyword evidence="2" id="KW-1003">Cell membrane</keyword>
<dbReference type="Pfam" id="PF03176">
    <property type="entry name" value="MMPL"/>
    <property type="match status" value="1"/>
</dbReference>
<proteinExistence type="predicted"/>
<evidence type="ECO:0000313" key="8">
    <source>
        <dbReference type="EMBL" id="SPP97078.1"/>
    </source>
</evidence>
<feature type="transmembrane region" description="Helical" evidence="6">
    <location>
        <begin position="799"/>
        <end position="820"/>
    </location>
</feature>
<feature type="transmembrane region" description="Helical" evidence="6">
    <location>
        <begin position="832"/>
        <end position="851"/>
    </location>
</feature>
<feature type="domain" description="SSD" evidence="7">
    <location>
        <begin position="297"/>
        <end position="423"/>
    </location>
</feature>
<dbReference type="PANTHER" id="PTHR33406">
    <property type="entry name" value="MEMBRANE PROTEIN MJ1562-RELATED"/>
    <property type="match status" value="1"/>
</dbReference>
<feature type="transmembrane region" description="Helical" evidence="6">
    <location>
        <begin position="764"/>
        <end position="787"/>
    </location>
</feature>
<evidence type="ECO:0000256" key="4">
    <source>
        <dbReference type="ARBA" id="ARBA00022989"/>
    </source>
</evidence>
<dbReference type="RefSeq" id="WP_122404548.1">
    <property type="nucleotide sequence ID" value="NZ_LS398110.1"/>
</dbReference>
<dbReference type="AlphaFoldDB" id="A0A2U3Q6V8"/>
<name>A0A2U3Q6V8_9BRAD</name>
<accession>A0A2U3Q6V8</accession>
<organism evidence="8 9">
    <name type="scientific">Bradyrhizobium vignae</name>
    <dbReference type="NCBI Taxonomy" id="1549949"/>
    <lineage>
        <taxon>Bacteria</taxon>
        <taxon>Pseudomonadati</taxon>
        <taxon>Pseudomonadota</taxon>
        <taxon>Alphaproteobacteria</taxon>
        <taxon>Hyphomicrobiales</taxon>
        <taxon>Nitrobacteraceae</taxon>
        <taxon>Bradyrhizobium</taxon>
    </lineage>
</organism>
<dbReference type="InterPro" id="IPR004869">
    <property type="entry name" value="MMPL_dom"/>
</dbReference>
<dbReference type="EMBL" id="LS398110">
    <property type="protein sequence ID" value="SPP97078.1"/>
    <property type="molecule type" value="Genomic_DNA"/>
</dbReference>
<dbReference type="PROSITE" id="PS50156">
    <property type="entry name" value="SSD"/>
    <property type="match status" value="1"/>
</dbReference>
<evidence type="ECO:0000256" key="2">
    <source>
        <dbReference type="ARBA" id="ARBA00022475"/>
    </source>
</evidence>
<keyword evidence="4 6" id="KW-1133">Transmembrane helix</keyword>
<dbReference type="KEGG" id="bvz:BRAD3257_6164"/>
<evidence type="ECO:0000256" key="6">
    <source>
        <dbReference type="SAM" id="Phobius"/>
    </source>
</evidence>
<dbReference type="InterPro" id="IPR000731">
    <property type="entry name" value="SSD"/>
</dbReference>
<feature type="transmembrane region" description="Helical" evidence="6">
    <location>
        <begin position="369"/>
        <end position="388"/>
    </location>
</feature>
<feature type="transmembrane region" description="Helical" evidence="6">
    <location>
        <begin position="738"/>
        <end position="758"/>
    </location>
</feature>
<dbReference type="Proteomes" id="UP000246085">
    <property type="component" value="Chromosome BRAD3257"/>
</dbReference>
<protein>
    <recommendedName>
        <fullName evidence="7">SSD domain-containing protein</fullName>
    </recommendedName>
</protein>
<feature type="transmembrane region" description="Helical" evidence="6">
    <location>
        <begin position="18"/>
        <end position="35"/>
    </location>
</feature>
<dbReference type="SUPFAM" id="SSF82866">
    <property type="entry name" value="Multidrug efflux transporter AcrB transmembrane domain"/>
    <property type="match status" value="2"/>
</dbReference>
<evidence type="ECO:0000256" key="1">
    <source>
        <dbReference type="ARBA" id="ARBA00004651"/>
    </source>
</evidence>
<dbReference type="GO" id="GO:0005886">
    <property type="term" value="C:plasma membrane"/>
    <property type="evidence" value="ECO:0007669"/>
    <property type="project" value="UniProtKB-SubCell"/>
</dbReference>
<feature type="transmembrane region" description="Helical" evidence="6">
    <location>
        <begin position="272"/>
        <end position="291"/>
    </location>
</feature>
<feature type="transmembrane region" description="Helical" evidence="6">
    <location>
        <begin position="450"/>
        <end position="472"/>
    </location>
</feature>
<comment type="subcellular location">
    <subcellularLocation>
        <location evidence="1">Cell membrane</location>
        <topology evidence="1">Multi-pass membrane protein</topology>
    </subcellularLocation>
</comment>
<feature type="transmembrane region" description="Helical" evidence="6">
    <location>
        <begin position="325"/>
        <end position="348"/>
    </location>
</feature>
<feature type="transmembrane region" description="Helical" evidence="6">
    <location>
        <begin position="400"/>
        <end position="421"/>
    </location>
</feature>
<reference evidence="8 9" key="1">
    <citation type="submission" date="2018-03" db="EMBL/GenBank/DDBJ databases">
        <authorList>
            <person name="Gully D."/>
        </authorList>
    </citation>
    <scope>NUCLEOTIDE SEQUENCE [LARGE SCALE GENOMIC DNA]</scope>
    <source>
        <strain evidence="8">ORS3257</strain>
    </source>
</reference>
<feature type="transmembrane region" description="Helical" evidence="6">
    <location>
        <begin position="711"/>
        <end position="731"/>
    </location>
</feature>
<dbReference type="PANTHER" id="PTHR33406:SF13">
    <property type="entry name" value="MEMBRANE PROTEIN YDFJ"/>
    <property type="match status" value="1"/>
</dbReference>
<evidence type="ECO:0000256" key="5">
    <source>
        <dbReference type="ARBA" id="ARBA00023136"/>
    </source>
</evidence>
<dbReference type="NCBIfam" id="TIGR03480">
    <property type="entry name" value="HpnN"/>
    <property type="match status" value="1"/>
</dbReference>
<dbReference type="InterPro" id="IPR017841">
    <property type="entry name" value="Hopanoid_biosynth_HpnN"/>
</dbReference>
<keyword evidence="3 6" id="KW-0812">Transmembrane</keyword>
<dbReference type="Gene3D" id="1.20.1640.10">
    <property type="entry name" value="Multidrug efflux transporter AcrB transmembrane domain"/>
    <property type="match status" value="2"/>
</dbReference>
<dbReference type="InterPro" id="IPR050545">
    <property type="entry name" value="Mycobact_MmpL"/>
</dbReference>
<evidence type="ECO:0000259" key="7">
    <source>
        <dbReference type="PROSITE" id="PS50156"/>
    </source>
</evidence>
<gene>
    <name evidence="8" type="ORF">BRAD3257_6164</name>
</gene>
<sequence length="872" mass="93441">MTQAVVNIVDLCVRRWRVTILVGALLLVACAFYAATRFSINTDIQTLVSQNLPWHQRQVELSKAFPQKGISVVVTATTPENADVATDELAQRLKENPGLFRDLVQPDSGEFFERNSLLLGSTADVQRTAEGLSRARRFLEALAADPTLRGAVDVLGSAAQAVAAGRLKLEQLGWPLSLTRKVLDGVLANKPAFFSWQELLQGHALAENQSRHFIEIAPKLDFKALQPGRAATEAIRKAASDLQLKQRFGAEISLTGEVPMNDDQFSVIRSSAVRDTLTALIGVLVILWLALRSFRLIAAVFFSLAVGLAATAALGLLMVGSFNLISIAFFVLFVGLGVDFGIQFSVRYRTERHELDNLRHALRCAAHKAGAPLALAAAATAIGFFAFLPTDYRGLSELGLIAGFGMLIAFACSITLVPAMLTALNPPGESAAVGFKWLAPVDAFLQRHRIAVIVGTILVVLAGTPLLFHLPFDFNPVDLQKSNSPSVVTYRKLQSEPETNGNDAEVLAGSQQQADLIAKRLSSLPEVARVMTLTNFIPTDQEQKLAAIHAADRAIGPALNPRGKRPAPNDEDTVNALRSTAQTLLKVATGASGAVGDDARAVASQLDQLASASADIRRKADAAVVPSLNHDLDRLRKTLSAQPVTRERLPADLVRDWQLQDGRARVQALAKGDANNVDVLRKFAEAVLTAEPAAAGAAVSYYESARTVTRAFVEAGIMALVAIAILLAIALRRITDVLLTLIPLLVAGALTLELSVLLGPQLNFANIIALPLLLGVGVAFKIYYIMAWRAGKTGLLQSTLTRAVVFSAMTNAAAFGSMWASNYPGMSSMGKMMALALACTMAAAVLFQPVLMGQPRQIKPHAEVPPLREAAE</sequence>
<feature type="transmembrane region" description="Helical" evidence="6">
    <location>
        <begin position="298"/>
        <end position="319"/>
    </location>
</feature>
<evidence type="ECO:0000313" key="9">
    <source>
        <dbReference type="Proteomes" id="UP000246085"/>
    </source>
</evidence>
<keyword evidence="5 6" id="KW-0472">Membrane</keyword>
<evidence type="ECO:0000256" key="3">
    <source>
        <dbReference type="ARBA" id="ARBA00022692"/>
    </source>
</evidence>